<keyword evidence="1" id="KW-1133">Transmembrane helix</keyword>
<evidence type="ECO:0000313" key="3">
    <source>
        <dbReference type="Proteomes" id="UP000253153"/>
    </source>
</evidence>
<organism evidence="2 3">
    <name type="scientific">Fusarium coffeatum</name>
    <dbReference type="NCBI Taxonomy" id="231269"/>
    <lineage>
        <taxon>Eukaryota</taxon>
        <taxon>Fungi</taxon>
        <taxon>Dikarya</taxon>
        <taxon>Ascomycota</taxon>
        <taxon>Pezizomycotina</taxon>
        <taxon>Sordariomycetes</taxon>
        <taxon>Hypocreomycetidae</taxon>
        <taxon>Hypocreales</taxon>
        <taxon>Nectriaceae</taxon>
        <taxon>Fusarium</taxon>
        <taxon>Fusarium incarnatum-equiseti species complex</taxon>
    </lineage>
</organism>
<dbReference type="EMBL" id="QKXC01000043">
    <property type="protein sequence ID" value="RBR25135.1"/>
    <property type="molecule type" value="Genomic_DNA"/>
</dbReference>
<accession>A0A366S938</accession>
<feature type="transmembrane region" description="Helical" evidence="1">
    <location>
        <begin position="33"/>
        <end position="60"/>
    </location>
</feature>
<proteinExistence type="predicted"/>
<keyword evidence="3" id="KW-1185">Reference proteome</keyword>
<dbReference type="Proteomes" id="UP000253153">
    <property type="component" value="Unassembled WGS sequence"/>
</dbReference>
<keyword evidence="1" id="KW-0472">Membrane</keyword>
<sequence>MSSFTTITTSAVSAATSASETTFIEDGSHSDKIAIIGMTIGMVLLFLIFILPCICFQGLAHLQQKREEKKVAMEQAARDAGLGRVVAEQRSLNIYERDAVPGAQV</sequence>
<dbReference type="AlphaFoldDB" id="A0A366S938"/>
<comment type="caution">
    <text evidence="2">The sequence shown here is derived from an EMBL/GenBank/DDBJ whole genome shotgun (WGS) entry which is preliminary data.</text>
</comment>
<name>A0A366S938_9HYPO</name>
<reference evidence="2 3" key="1">
    <citation type="submission" date="2018-06" db="EMBL/GenBank/DDBJ databases">
        <title>Fusarium incarnatum-equiseti species complex species 28.</title>
        <authorList>
            <person name="Gardiner D.M."/>
        </authorList>
    </citation>
    <scope>NUCLEOTIDE SEQUENCE [LARGE SCALE GENOMIC DNA]</scope>
    <source>
        <strain evidence="2 3">FIESC_28</strain>
    </source>
</reference>
<dbReference type="OrthoDB" id="5101068at2759"/>
<dbReference type="RefSeq" id="XP_031019726.1">
    <property type="nucleotide sequence ID" value="XM_031156193.1"/>
</dbReference>
<evidence type="ECO:0000313" key="2">
    <source>
        <dbReference type="EMBL" id="RBR25135.1"/>
    </source>
</evidence>
<keyword evidence="1" id="KW-0812">Transmembrane</keyword>
<dbReference type="GeneID" id="41991489"/>
<evidence type="ECO:0000256" key="1">
    <source>
        <dbReference type="SAM" id="Phobius"/>
    </source>
</evidence>
<gene>
    <name evidence="2" type="ORF">FIESC28_02043</name>
</gene>
<protein>
    <submittedName>
        <fullName evidence="2">Uncharacterized protein</fullName>
    </submittedName>
</protein>